<reference evidence="2 3" key="1">
    <citation type="submission" date="2017-08" db="EMBL/GenBank/DDBJ databases">
        <title>Infants hospitalized years apart are colonized by the same room-sourced microbial strains.</title>
        <authorList>
            <person name="Brooks B."/>
            <person name="Olm M.R."/>
            <person name="Firek B.A."/>
            <person name="Baker R."/>
            <person name="Thomas B.C."/>
            <person name="Morowitz M.J."/>
            <person name="Banfield J.F."/>
        </authorList>
    </citation>
    <scope>NUCLEOTIDE SEQUENCE [LARGE SCALE GENOMIC DNA]</scope>
    <source>
        <strain evidence="2">S2_018_000_R2_104</strain>
    </source>
</reference>
<evidence type="ECO:0000313" key="3">
    <source>
        <dbReference type="Proteomes" id="UP000249557"/>
    </source>
</evidence>
<sequence>MALEYKSVLGLESIMPVLDEYVVWYGRLVRSYFEGAPLGEEAPSVFSDWLTKAIIEKSINGDMADKIQAVHLDMVQAARNFTGHVAGRGAPPLQAYDDLNGHYEEFIHIMRRLEKDRAVENSGFDELTGLRSLRLMNEDVTREMERRSRQGNPFALALVKINNFRDEWRGDEEICRPMVRRISDEIKHCLRSFDDAYYLGDEYFLLALKHADILGSQAAMTRLNQGVLEANVQAPGGALGEITVSSVVCEPTPGDSLEELVEHM</sequence>
<dbReference type="InterPro" id="IPR000160">
    <property type="entry name" value="GGDEF_dom"/>
</dbReference>
<organism evidence="2 3">
    <name type="scientific">Micavibrio aeruginosavorus</name>
    <dbReference type="NCBI Taxonomy" id="349221"/>
    <lineage>
        <taxon>Bacteria</taxon>
        <taxon>Pseudomonadati</taxon>
        <taxon>Bdellovibrionota</taxon>
        <taxon>Bdellovibrionia</taxon>
        <taxon>Bdellovibrionales</taxon>
        <taxon>Pseudobdellovibrionaceae</taxon>
        <taxon>Micavibrio</taxon>
    </lineage>
</organism>
<dbReference type="InterPro" id="IPR029787">
    <property type="entry name" value="Nucleotide_cyclase"/>
</dbReference>
<dbReference type="Proteomes" id="UP000249557">
    <property type="component" value="Unassembled WGS sequence"/>
</dbReference>
<dbReference type="EMBL" id="QFNK01000021">
    <property type="protein sequence ID" value="PZO88318.1"/>
    <property type="molecule type" value="Genomic_DNA"/>
</dbReference>
<dbReference type="SMART" id="SM00267">
    <property type="entry name" value="GGDEF"/>
    <property type="match status" value="1"/>
</dbReference>
<name>A0A2W5C2P8_9BACT</name>
<feature type="non-terminal residue" evidence="2">
    <location>
        <position position="264"/>
    </location>
</feature>
<dbReference type="AlphaFoldDB" id="A0A2W5C2P8"/>
<dbReference type="Gene3D" id="3.30.70.270">
    <property type="match status" value="1"/>
</dbReference>
<proteinExistence type="predicted"/>
<dbReference type="InterPro" id="IPR043128">
    <property type="entry name" value="Rev_trsase/Diguanyl_cyclase"/>
</dbReference>
<feature type="domain" description="GGDEF" evidence="1">
    <location>
        <begin position="152"/>
        <end position="264"/>
    </location>
</feature>
<dbReference type="Pfam" id="PF00990">
    <property type="entry name" value="GGDEF"/>
    <property type="match status" value="1"/>
</dbReference>
<accession>A0A2W5C2P8</accession>
<protein>
    <recommendedName>
        <fullName evidence="1">GGDEF domain-containing protein</fullName>
    </recommendedName>
</protein>
<dbReference type="PROSITE" id="PS50887">
    <property type="entry name" value="GGDEF"/>
    <property type="match status" value="1"/>
</dbReference>
<evidence type="ECO:0000259" key="1">
    <source>
        <dbReference type="PROSITE" id="PS50887"/>
    </source>
</evidence>
<evidence type="ECO:0000313" key="2">
    <source>
        <dbReference type="EMBL" id="PZO88318.1"/>
    </source>
</evidence>
<comment type="caution">
    <text evidence="2">The sequence shown here is derived from an EMBL/GenBank/DDBJ whole genome shotgun (WGS) entry which is preliminary data.</text>
</comment>
<dbReference type="SUPFAM" id="SSF55073">
    <property type="entry name" value="Nucleotide cyclase"/>
    <property type="match status" value="1"/>
</dbReference>
<gene>
    <name evidence="2" type="ORF">DI626_02060</name>
</gene>